<proteinExistence type="inferred from homology"/>
<keyword evidence="9" id="KW-0326">Glycosidase</keyword>
<keyword evidence="10" id="KW-1185">Reference proteome</keyword>
<keyword evidence="4 7" id="KW-0732">Signal</keyword>
<evidence type="ECO:0000313" key="10">
    <source>
        <dbReference type="Proteomes" id="UP000317421"/>
    </source>
</evidence>
<dbReference type="Gene3D" id="2.60.120.260">
    <property type="entry name" value="Galactose-binding domain-like"/>
    <property type="match status" value="1"/>
</dbReference>
<name>A0A5C6AL46_9BACT</name>
<keyword evidence="5 9" id="KW-0378">Hydrolase</keyword>
<feature type="domain" description="Alpha-L-arabinofuranosidase C-terminal" evidence="8">
    <location>
        <begin position="479"/>
        <end position="678"/>
    </location>
</feature>
<evidence type="ECO:0000313" key="9">
    <source>
        <dbReference type="EMBL" id="TWT99905.1"/>
    </source>
</evidence>
<dbReference type="GO" id="GO:0046373">
    <property type="term" value="P:L-arabinose metabolic process"/>
    <property type="evidence" value="ECO:0007669"/>
    <property type="project" value="InterPro"/>
</dbReference>
<comment type="catalytic activity">
    <reaction evidence="1">
        <text>Hydrolysis of terminal non-reducing alpha-L-arabinofuranoside residues in alpha-L-arabinosides.</text>
        <dbReference type="EC" id="3.2.1.55"/>
    </reaction>
</comment>
<dbReference type="InterPro" id="IPR010720">
    <property type="entry name" value="Alpha-L-AF_C"/>
</dbReference>
<accession>A0A5C6AL46</accession>
<evidence type="ECO:0000256" key="7">
    <source>
        <dbReference type="SAM" id="SignalP"/>
    </source>
</evidence>
<dbReference type="Pfam" id="PF22848">
    <property type="entry name" value="ASD1_dom"/>
    <property type="match status" value="1"/>
</dbReference>
<gene>
    <name evidence="9" type="ORF">Pla108_08480</name>
</gene>
<dbReference type="EC" id="3.2.1.55" evidence="3"/>
<dbReference type="GO" id="GO:0046556">
    <property type="term" value="F:alpha-L-arabinofuranosidase activity"/>
    <property type="evidence" value="ECO:0007669"/>
    <property type="project" value="UniProtKB-EC"/>
</dbReference>
<dbReference type="Pfam" id="PF06964">
    <property type="entry name" value="Alpha-L-AF_C"/>
    <property type="match status" value="1"/>
</dbReference>
<comment type="caution">
    <text evidence="9">The sequence shown here is derived from an EMBL/GenBank/DDBJ whole genome shotgun (WGS) entry which is preliminary data.</text>
</comment>
<evidence type="ECO:0000256" key="1">
    <source>
        <dbReference type="ARBA" id="ARBA00001462"/>
    </source>
</evidence>
<feature type="region of interest" description="Disordered" evidence="6">
    <location>
        <begin position="634"/>
        <end position="672"/>
    </location>
</feature>
<dbReference type="InterPro" id="IPR051563">
    <property type="entry name" value="Glycosyl_Hydrolase_51"/>
</dbReference>
<dbReference type="InterPro" id="IPR055235">
    <property type="entry name" value="ASD1_cat"/>
</dbReference>
<dbReference type="InterPro" id="IPR013780">
    <property type="entry name" value="Glyco_hydro_b"/>
</dbReference>
<dbReference type="Gene3D" id="3.20.20.80">
    <property type="entry name" value="Glycosidases"/>
    <property type="match status" value="1"/>
</dbReference>
<evidence type="ECO:0000256" key="2">
    <source>
        <dbReference type="ARBA" id="ARBA00007186"/>
    </source>
</evidence>
<evidence type="ECO:0000256" key="6">
    <source>
        <dbReference type="SAM" id="MobiDB-lite"/>
    </source>
</evidence>
<dbReference type="AlphaFoldDB" id="A0A5C6AL46"/>
<dbReference type="SMART" id="SM00813">
    <property type="entry name" value="Alpha-L-AF_C"/>
    <property type="match status" value="1"/>
</dbReference>
<evidence type="ECO:0000256" key="4">
    <source>
        <dbReference type="ARBA" id="ARBA00022729"/>
    </source>
</evidence>
<protein>
    <recommendedName>
        <fullName evidence="3">non-reducing end alpha-L-arabinofuranosidase</fullName>
        <ecNumber evidence="3">3.2.1.55</ecNumber>
    </recommendedName>
</protein>
<dbReference type="OrthoDB" id="9758333at2"/>
<dbReference type="PANTHER" id="PTHR31776">
    <property type="entry name" value="ALPHA-L-ARABINOFURANOSIDASE 1"/>
    <property type="match status" value="1"/>
</dbReference>
<evidence type="ECO:0000256" key="5">
    <source>
        <dbReference type="ARBA" id="ARBA00022801"/>
    </source>
</evidence>
<dbReference type="EMBL" id="SJPR01000001">
    <property type="protein sequence ID" value="TWT99905.1"/>
    <property type="molecule type" value="Genomic_DNA"/>
</dbReference>
<sequence precursor="true">MHSSLRSTGLFACLFGLPLIATAQTSAPLAIKIEGPPKPISTDLVGVFFEDINYAADGGLYAELIQNRSFDYSALEQLSWNPLSFWEVVQLGGGKGSLGLDAGRPLHPNNPTYAVLNVDNVGEGVGVRNPGFDGVPVVAGKKYNVSLFVRQLYVERRWGGGPIPDDKSFTLTARLEGPDGANLGETELKYSGSDWRRLEGGITADKSEPRARFVLLAHEQGGIALDMVSLFPQDTFRDRPNGLRNDLAESIEALEPKFVRFPGGCLVHGNGLANMYRWKDTIGPIEHRRAQLNIWGYHQTMGLGYFEYFQFCEDIGAKPLPVVPAAVSCQNSGVTGGRGQEGLPLTDMPAYVQEVLDLIEWANGPADSEWGSKRAAAGHPEPFNLEYLGVGNEDHITPVFRKRFEILHEAIEAKHPEITLIGTVGPSSEGPDYEEGWRIADALGVDMVDEHYYRSPEWFLENTQRYDGYDRDKSQVYLGEYAAHDHGRQATLRSALAEAAYLTHLERNADIVRLASYAPLLARRGHTQWTPDLIYFDEAGVYPTVNYYVQQLFSRNSGDQSFTTRVNDGEPGDGATGVFASTVLDSENRVLIVKLVNTTDKACATQIALPDGYSPKTPATESPATASSATVHVLTGDPMTSNPQDPMARGRSAESPMTPTSSPLEVAEDFDYEAPPHSLSVIRVRLAE</sequence>
<dbReference type="Proteomes" id="UP000317421">
    <property type="component" value="Unassembled WGS sequence"/>
</dbReference>
<feature type="signal peptide" evidence="7">
    <location>
        <begin position="1"/>
        <end position="23"/>
    </location>
</feature>
<organism evidence="9 10">
    <name type="scientific">Botrimarina colliarenosi</name>
    <dbReference type="NCBI Taxonomy" id="2528001"/>
    <lineage>
        <taxon>Bacteria</taxon>
        <taxon>Pseudomonadati</taxon>
        <taxon>Planctomycetota</taxon>
        <taxon>Planctomycetia</taxon>
        <taxon>Pirellulales</taxon>
        <taxon>Lacipirellulaceae</taxon>
        <taxon>Botrimarina</taxon>
    </lineage>
</organism>
<reference evidence="9 10" key="1">
    <citation type="submission" date="2019-02" db="EMBL/GenBank/DDBJ databases">
        <title>Deep-cultivation of Planctomycetes and their phenomic and genomic characterization uncovers novel biology.</title>
        <authorList>
            <person name="Wiegand S."/>
            <person name="Jogler M."/>
            <person name="Boedeker C."/>
            <person name="Pinto D."/>
            <person name="Vollmers J."/>
            <person name="Rivas-Marin E."/>
            <person name="Kohn T."/>
            <person name="Peeters S.H."/>
            <person name="Heuer A."/>
            <person name="Rast P."/>
            <person name="Oberbeckmann S."/>
            <person name="Bunk B."/>
            <person name="Jeske O."/>
            <person name="Meyerdierks A."/>
            <person name="Storesund J.E."/>
            <person name="Kallscheuer N."/>
            <person name="Luecker S."/>
            <person name="Lage O.M."/>
            <person name="Pohl T."/>
            <person name="Merkel B.J."/>
            <person name="Hornburger P."/>
            <person name="Mueller R.-W."/>
            <person name="Bruemmer F."/>
            <person name="Labrenz M."/>
            <person name="Spormann A.M."/>
            <person name="Op Den Camp H."/>
            <person name="Overmann J."/>
            <person name="Amann R."/>
            <person name="Jetten M.S.M."/>
            <person name="Mascher T."/>
            <person name="Medema M.H."/>
            <person name="Devos D.P."/>
            <person name="Kaster A.-K."/>
            <person name="Ovreas L."/>
            <person name="Rohde M."/>
            <person name="Galperin M.Y."/>
            <person name="Jogler C."/>
        </authorList>
    </citation>
    <scope>NUCLEOTIDE SEQUENCE [LARGE SCALE GENOMIC DNA]</scope>
    <source>
        <strain evidence="9 10">Pla108</strain>
    </source>
</reference>
<evidence type="ECO:0000259" key="8">
    <source>
        <dbReference type="SMART" id="SM00813"/>
    </source>
</evidence>
<feature type="chain" id="PRO_5022977005" description="non-reducing end alpha-L-arabinofuranosidase" evidence="7">
    <location>
        <begin position="24"/>
        <end position="688"/>
    </location>
</feature>
<dbReference type="PANTHER" id="PTHR31776:SF26">
    <property type="entry name" value="SECRETED ARABINOSIDASE"/>
    <property type="match status" value="1"/>
</dbReference>
<dbReference type="SUPFAM" id="SSF51445">
    <property type="entry name" value="(Trans)glycosidases"/>
    <property type="match status" value="1"/>
</dbReference>
<evidence type="ECO:0000256" key="3">
    <source>
        <dbReference type="ARBA" id="ARBA00012670"/>
    </source>
</evidence>
<comment type="similarity">
    <text evidence="2">Belongs to the glycosyl hydrolase 51 family.</text>
</comment>
<dbReference type="InterPro" id="IPR017853">
    <property type="entry name" value="GH"/>
</dbReference>
<dbReference type="RefSeq" id="WP_146443302.1">
    <property type="nucleotide sequence ID" value="NZ_SJPR01000001.1"/>
</dbReference>
<dbReference type="Gene3D" id="2.60.40.1180">
    <property type="entry name" value="Golgi alpha-mannosidase II"/>
    <property type="match status" value="1"/>
</dbReference>